<dbReference type="OrthoDB" id="2376882at2"/>
<gene>
    <name evidence="1" type="ORF">ATL39_0906</name>
</gene>
<dbReference type="EMBL" id="RAPK01000007">
    <property type="protein sequence ID" value="RKD75208.1"/>
    <property type="molecule type" value="Genomic_DNA"/>
</dbReference>
<reference evidence="1 2" key="1">
    <citation type="submission" date="2018-09" db="EMBL/GenBank/DDBJ databases">
        <title>Genomic Encyclopedia of Archaeal and Bacterial Type Strains, Phase II (KMG-II): from individual species to whole genera.</title>
        <authorList>
            <person name="Goeker M."/>
        </authorList>
    </citation>
    <scope>NUCLEOTIDE SEQUENCE [LARGE SCALE GENOMIC DNA]</scope>
    <source>
        <strain evidence="1 2">DSM 17008</strain>
    </source>
</reference>
<dbReference type="PANTHER" id="PTHR40051:SF1">
    <property type="entry name" value="YOLD-LIKE FAMILY PROTEIN"/>
    <property type="match status" value="1"/>
</dbReference>
<sequence>MAENKLTLGSNMRWESMRMILPEHKDAWEKRRASSMHVPKPILDEHKWDELELLLHEAFEHRIFLEFTYWEDGHFITFTGECVYINMMDKQFHVKNKEDICYIKFGCLKDLKVI</sequence>
<organism evidence="1 2">
    <name type="scientific">Sinobaca qinghaiensis</name>
    <dbReference type="NCBI Taxonomy" id="342944"/>
    <lineage>
        <taxon>Bacteria</taxon>
        <taxon>Bacillati</taxon>
        <taxon>Bacillota</taxon>
        <taxon>Bacilli</taxon>
        <taxon>Bacillales</taxon>
        <taxon>Sporolactobacillaceae</taxon>
        <taxon>Sinobaca</taxon>
    </lineage>
</organism>
<accession>A0A419V5I3</accession>
<evidence type="ECO:0000313" key="2">
    <source>
        <dbReference type="Proteomes" id="UP000285120"/>
    </source>
</evidence>
<dbReference type="Pfam" id="PF08863">
    <property type="entry name" value="YolD"/>
    <property type="match status" value="1"/>
</dbReference>
<dbReference type="InterPro" id="IPR014962">
    <property type="entry name" value="YolD"/>
</dbReference>
<keyword evidence="2" id="KW-1185">Reference proteome</keyword>
<evidence type="ECO:0000313" key="1">
    <source>
        <dbReference type="EMBL" id="RKD75208.1"/>
    </source>
</evidence>
<dbReference type="Proteomes" id="UP000285120">
    <property type="component" value="Unassembled WGS sequence"/>
</dbReference>
<dbReference type="RefSeq" id="WP_120192104.1">
    <property type="nucleotide sequence ID" value="NZ_RAPK01000007.1"/>
</dbReference>
<proteinExistence type="predicted"/>
<name>A0A419V5I3_9BACL</name>
<protein>
    <submittedName>
        <fullName evidence="1">YolD-like protein</fullName>
    </submittedName>
</protein>
<dbReference type="PANTHER" id="PTHR40051">
    <property type="entry name" value="IG HYPOTHETICAL 15966"/>
    <property type="match status" value="1"/>
</dbReference>
<comment type="caution">
    <text evidence="1">The sequence shown here is derived from an EMBL/GenBank/DDBJ whole genome shotgun (WGS) entry which is preliminary data.</text>
</comment>
<dbReference type="AlphaFoldDB" id="A0A419V5I3"/>